<dbReference type="GO" id="GO:0033294">
    <property type="term" value="F:ectoine binding"/>
    <property type="evidence" value="ECO:0007669"/>
    <property type="project" value="InterPro"/>
</dbReference>
<evidence type="ECO:0000313" key="4">
    <source>
        <dbReference type="Proteomes" id="UP000306416"/>
    </source>
</evidence>
<sequence>MPLVLIVAIAAVWLLVNVSRDDSLARLRNAGTIRIGYAVEAPYAFVTQDGTVTGESPEIAKHIAKTIGIDQITWRQAEFGSLITELEAGRIDVVAAGMFVTPERKMQVAFSAPTFQVRPGLLVPAGNPLRLYSYKELATHDVTIAVLNGSVEENTLRRLGVPSRRLLAVPDTLTGLAAVTSGLAAGMAISSPTARWIAQHSKEQVEAAEAPARVDSDSLGLGAFAFRKEDRALLEAWNRALDGYIGTKEHLALVSRFGFTADELPPTAKGKSEPRP</sequence>
<accession>A0A4S1CE44</accession>
<keyword evidence="1" id="KW-0732">Signal</keyword>
<keyword evidence="4" id="KW-1185">Reference proteome</keyword>
<dbReference type="PANTHER" id="PTHR35936:SF17">
    <property type="entry name" value="ARGININE-BINDING EXTRACELLULAR PROTEIN ARTP"/>
    <property type="match status" value="1"/>
</dbReference>
<dbReference type="EMBL" id="SRSC01000003">
    <property type="protein sequence ID" value="TGU71764.1"/>
    <property type="molecule type" value="Genomic_DNA"/>
</dbReference>
<organism evidence="3 4">
    <name type="scientific">Geomonas terrae</name>
    <dbReference type="NCBI Taxonomy" id="2562681"/>
    <lineage>
        <taxon>Bacteria</taxon>
        <taxon>Pseudomonadati</taxon>
        <taxon>Thermodesulfobacteriota</taxon>
        <taxon>Desulfuromonadia</taxon>
        <taxon>Geobacterales</taxon>
        <taxon>Geobacteraceae</taxon>
        <taxon>Geomonas</taxon>
    </lineage>
</organism>
<dbReference type="Pfam" id="PF00497">
    <property type="entry name" value="SBP_bac_3"/>
    <property type="match status" value="1"/>
</dbReference>
<dbReference type="SMART" id="SM00062">
    <property type="entry name" value="PBPb"/>
    <property type="match status" value="1"/>
</dbReference>
<dbReference type="SUPFAM" id="SSF53850">
    <property type="entry name" value="Periplasmic binding protein-like II"/>
    <property type="match status" value="1"/>
</dbReference>
<evidence type="ECO:0000259" key="2">
    <source>
        <dbReference type="SMART" id="SM00062"/>
    </source>
</evidence>
<dbReference type="Gene3D" id="3.40.190.10">
    <property type="entry name" value="Periplasmic binding protein-like II"/>
    <property type="match status" value="2"/>
</dbReference>
<dbReference type="Proteomes" id="UP000306416">
    <property type="component" value="Unassembled WGS sequence"/>
</dbReference>
<evidence type="ECO:0000256" key="1">
    <source>
        <dbReference type="ARBA" id="ARBA00022729"/>
    </source>
</evidence>
<reference evidence="3 4" key="1">
    <citation type="submission" date="2019-04" db="EMBL/GenBank/DDBJ databases">
        <title>Geobacter oryzae sp. nov., ferric-reducing bacteria isolated from paddy soil.</title>
        <authorList>
            <person name="Xu Z."/>
            <person name="Masuda Y."/>
            <person name="Itoh H."/>
            <person name="Senoo K."/>
        </authorList>
    </citation>
    <scope>NUCLEOTIDE SEQUENCE [LARGE SCALE GENOMIC DNA]</scope>
    <source>
        <strain evidence="3 4">Red111</strain>
    </source>
</reference>
<name>A0A4S1CE44_9BACT</name>
<proteinExistence type="predicted"/>
<evidence type="ECO:0000313" key="3">
    <source>
        <dbReference type="EMBL" id="TGU71764.1"/>
    </source>
</evidence>
<dbReference type="NCBIfam" id="TIGR02995">
    <property type="entry name" value="ectoine_ehuB"/>
    <property type="match status" value="1"/>
</dbReference>
<gene>
    <name evidence="3" type="primary">ehuB</name>
    <name evidence="3" type="ORF">E4633_14785</name>
</gene>
<dbReference type="AlphaFoldDB" id="A0A4S1CE44"/>
<protein>
    <submittedName>
        <fullName evidence="3">Ectoine/hydroxyectoine ABC transporter substrate-binding protein EhuB</fullName>
    </submittedName>
</protein>
<comment type="caution">
    <text evidence="3">The sequence shown here is derived from an EMBL/GenBank/DDBJ whole genome shotgun (WGS) entry which is preliminary data.</text>
</comment>
<dbReference type="GO" id="GO:0051470">
    <property type="term" value="P:ectoine transmembrane transport"/>
    <property type="evidence" value="ECO:0007669"/>
    <property type="project" value="InterPro"/>
</dbReference>
<feature type="domain" description="Solute-binding protein family 3/N-terminal" evidence="2">
    <location>
        <begin position="32"/>
        <end position="261"/>
    </location>
</feature>
<dbReference type="InterPro" id="IPR001638">
    <property type="entry name" value="Solute-binding_3/MltF_N"/>
</dbReference>
<dbReference type="PANTHER" id="PTHR35936">
    <property type="entry name" value="MEMBRANE-BOUND LYTIC MUREIN TRANSGLYCOSYLASE F"/>
    <property type="match status" value="1"/>
</dbReference>
<dbReference type="InterPro" id="IPR014337">
    <property type="entry name" value="Ectoine_EhuB"/>
</dbReference>